<evidence type="ECO:0000256" key="1">
    <source>
        <dbReference type="ARBA" id="ARBA00007664"/>
    </source>
</evidence>
<accession>A0A1I3W530</accession>
<evidence type="ECO:0000256" key="6">
    <source>
        <dbReference type="PIRSR" id="PIRSR001134-2"/>
    </source>
</evidence>
<feature type="disulfide bond" evidence="6">
    <location>
        <begin position="182"/>
        <end position="209"/>
    </location>
</feature>
<dbReference type="Gene3D" id="2.40.10.10">
    <property type="entry name" value="Trypsin-like serine proteases"/>
    <property type="match status" value="2"/>
</dbReference>
<evidence type="ECO:0000256" key="7">
    <source>
        <dbReference type="SAM" id="SignalP"/>
    </source>
</evidence>
<evidence type="ECO:0000313" key="8">
    <source>
        <dbReference type="EMBL" id="SFK02708.1"/>
    </source>
</evidence>
<dbReference type="PIRSF" id="PIRSF001134">
    <property type="entry name" value="Streptogrisin"/>
    <property type="match status" value="1"/>
</dbReference>
<keyword evidence="4" id="KW-0720">Serine protease</keyword>
<feature type="chain" id="PRO_5011475998" evidence="7">
    <location>
        <begin position="30"/>
        <end position="232"/>
    </location>
</feature>
<proteinExistence type="inferred from homology"/>
<dbReference type="AlphaFoldDB" id="A0A1I3W530"/>
<sequence length="232" mass="23223">MRRPSVPATVLALLAALAAVLLGAPAASAAPAPAVPAAPTAVRGGDVLYGSDGHHCMVAFNARRGTAYHGLVAGHCMGAEPTTWYADAARTVPVGITAARSFPGNDYGIIRYTNTTLSYPGEVSLGGGAVRDITGAASPRVGQSVCHVGRTTGLRCGTVTAVNVTVNYPGGIVYGLFRSNACSEPGDTAGPAFSGTTALGVIVGGSGNCAYGGATYYQPVTEVLAAYGLSLY</sequence>
<dbReference type="CDD" id="cd21112">
    <property type="entry name" value="alphaLP-like"/>
    <property type="match status" value="1"/>
</dbReference>
<evidence type="ECO:0000256" key="4">
    <source>
        <dbReference type="ARBA" id="ARBA00022825"/>
    </source>
</evidence>
<dbReference type="InterPro" id="IPR009003">
    <property type="entry name" value="Peptidase_S1_PA"/>
</dbReference>
<comment type="similarity">
    <text evidence="1">Belongs to the peptidase S1 family.</text>
</comment>
<reference evidence="9" key="1">
    <citation type="submission" date="2016-10" db="EMBL/GenBank/DDBJ databases">
        <authorList>
            <person name="Varghese N."/>
            <person name="Submissions S."/>
        </authorList>
    </citation>
    <scope>NUCLEOTIDE SEQUENCE [LARGE SCALE GENOMIC DNA]</scope>
    <source>
        <strain evidence="9">PL19</strain>
    </source>
</reference>
<dbReference type="InterPro" id="IPR043504">
    <property type="entry name" value="Peptidase_S1_PA_chymotrypsin"/>
</dbReference>
<dbReference type="GO" id="GO:0006508">
    <property type="term" value="P:proteolysis"/>
    <property type="evidence" value="ECO:0007669"/>
    <property type="project" value="UniProtKB-KW"/>
</dbReference>
<keyword evidence="5 6" id="KW-1015">Disulfide bond</keyword>
<name>A0A1I3W530_9ACTN</name>
<feature type="disulfide bond" evidence="6">
    <location>
        <begin position="56"/>
        <end position="76"/>
    </location>
</feature>
<dbReference type="GO" id="GO:0004252">
    <property type="term" value="F:serine-type endopeptidase activity"/>
    <property type="evidence" value="ECO:0007669"/>
    <property type="project" value="InterPro"/>
</dbReference>
<feature type="disulfide bond" evidence="6">
    <location>
        <begin position="146"/>
        <end position="156"/>
    </location>
</feature>
<keyword evidence="3" id="KW-0378">Hydrolase</keyword>
<dbReference type="EMBL" id="FOSG01000003">
    <property type="protein sequence ID" value="SFK02708.1"/>
    <property type="molecule type" value="Genomic_DNA"/>
</dbReference>
<dbReference type="PRINTS" id="PR00861">
    <property type="entry name" value="ALYTICPTASE"/>
</dbReference>
<dbReference type="OrthoDB" id="8781117at2"/>
<evidence type="ECO:0000256" key="3">
    <source>
        <dbReference type="ARBA" id="ARBA00022801"/>
    </source>
</evidence>
<organism evidence="8 9">
    <name type="scientific">Streptomyces pini</name>
    <dbReference type="NCBI Taxonomy" id="1520580"/>
    <lineage>
        <taxon>Bacteria</taxon>
        <taxon>Bacillati</taxon>
        <taxon>Actinomycetota</taxon>
        <taxon>Actinomycetes</taxon>
        <taxon>Kitasatosporales</taxon>
        <taxon>Streptomycetaceae</taxon>
        <taxon>Streptomyces</taxon>
    </lineage>
</organism>
<keyword evidence="2" id="KW-0645">Protease</keyword>
<evidence type="ECO:0000256" key="2">
    <source>
        <dbReference type="ARBA" id="ARBA00022670"/>
    </source>
</evidence>
<dbReference type="SUPFAM" id="SSF50494">
    <property type="entry name" value="Trypsin-like serine proteases"/>
    <property type="match status" value="1"/>
</dbReference>
<evidence type="ECO:0000256" key="5">
    <source>
        <dbReference type="ARBA" id="ARBA00023157"/>
    </source>
</evidence>
<evidence type="ECO:0000313" key="9">
    <source>
        <dbReference type="Proteomes" id="UP000198928"/>
    </source>
</evidence>
<keyword evidence="9" id="KW-1185">Reference proteome</keyword>
<dbReference type="Proteomes" id="UP000198928">
    <property type="component" value="Unassembled WGS sequence"/>
</dbReference>
<feature type="signal peptide" evidence="7">
    <location>
        <begin position="1"/>
        <end position="29"/>
    </location>
</feature>
<protein>
    <submittedName>
        <fullName evidence="8">Streptogrisin B</fullName>
    </submittedName>
</protein>
<keyword evidence="7" id="KW-0732">Signal</keyword>
<gene>
    <name evidence="8" type="ORF">SAMN05192584_103151</name>
</gene>
<dbReference type="InterPro" id="IPR001316">
    <property type="entry name" value="Pept_S1A_streptogrisin"/>
</dbReference>
<dbReference type="RefSeq" id="WP_093848359.1">
    <property type="nucleotide sequence ID" value="NZ_FOSG01000003.1"/>
</dbReference>